<dbReference type="InParanoid" id="A8I0Q7"/>
<dbReference type="HOGENOM" id="CLU_025895_3_0_1"/>
<comment type="subcellular location">
    <subcellularLocation>
        <location evidence="1">Preautophagosomal structure membrane</location>
        <topology evidence="1">Peripheral membrane protein</topology>
    </subcellularLocation>
</comment>
<dbReference type="GO" id="GO:0030674">
    <property type="term" value="F:protein-macromolecule adaptor activity"/>
    <property type="evidence" value="ECO:0000318"/>
    <property type="project" value="GO_Central"/>
</dbReference>
<dbReference type="GO" id="GO:0061723">
    <property type="term" value="P:glycophagy"/>
    <property type="evidence" value="ECO:0000318"/>
    <property type="project" value="GO_Central"/>
</dbReference>
<dbReference type="RefSeq" id="XP_001698567.1">
    <property type="nucleotide sequence ID" value="XM_001698515.2"/>
</dbReference>
<dbReference type="AlphaFoldDB" id="A8I0Q7"/>
<dbReference type="PANTHER" id="PTHR11227">
    <property type="entry name" value="WD-REPEAT PROTEIN INTERACTING WITH PHOSPHOINOSIDES WIPI -RELATED"/>
    <property type="match status" value="1"/>
</dbReference>
<dbReference type="GO" id="GO:0044804">
    <property type="term" value="P:nucleophagy"/>
    <property type="evidence" value="ECO:0000318"/>
    <property type="project" value="GO_Central"/>
</dbReference>
<dbReference type="PaxDb" id="3055-EDP08060"/>
<dbReference type="SMR" id="A8I0Q7"/>
<dbReference type="GO" id="GO:0034045">
    <property type="term" value="C:phagophore assembly site membrane"/>
    <property type="evidence" value="ECO:0000318"/>
    <property type="project" value="GO_Central"/>
</dbReference>
<dbReference type="Proteomes" id="UP000006906">
    <property type="component" value="Chromosome 10"/>
</dbReference>
<dbReference type="GO" id="GO:0000425">
    <property type="term" value="P:pexophagy"/>
    <property type="evidence" value="ECO:0000318"/>
    <property type="project" value="GO_Central"/>
</dbReference>
<evidence type="ECO:0000256" key="2">
    <source>
        <dbReference type="ARBA" id="ARBA00022574"/>
    </source>
</evidence>
<protein>
    <recommendedName>
        <fullName evidence="8">Autophagy-related protein 18</fullName>
    </recommendedName>
</protein>
<keyword evidence="2" id="KW-0853">WD repeat</keyword>
<proteinExistence type="inferred from homology"/>
<evidence type="ECO:0000256" key="5">
    <source>
        <dbReference type="SAM" id="MobiDB-lite"/>
    </source>
</evidence>
<evidence type="ECO:0000256" key="3">
    <source>
        <dbReference type="ARBA" id="ARBA00022737"/>
    </source>
</evidence>
<comment type="similarity">
    <text evidence="4">Belongs to the WD repeat PROPPIN family.</text>
</comment>
<dbReference type="GO" id="GO:0080025">
    <property type="term" value="F:phosphatidylinositol-3,5-bisphosphate binding"/>
    <property type="evidence" value="ECO:0000318"/>
    <property type="project" value="GO_Central"/>
</dbReference>
<dbReference type="InterPro" id="IPR001680">
    <property type="entry name" value="WD40_rpt"/>
</dbReference>
<evidence type="ECO:0000313" key="6">
    <source>
        <dbReference type="EMBL" id="PNW77935.1"/>
    </source>
</evidence>
<dbReference type="GO" id="GO:0005829">
    <property type="term" value="C:cytosol"/>
    <property type="evidence" value="ECO:0000318"/>
    <property type="project" value="GO_Central"/>
</dbReference>
<dbReference type="SMART" id="SM00320">
    <property type="entry name" value="WD40"/>
    <property type="match status" value="3"/>
</dbReference>
<evidence type="ECO:0000256" key="4">
    <source>
        <dbReference type="ARBA" id="ARBA00025740"/>
    </source>
</evidence>
<dbReference type="GeneID" id="5723938"/>
<dbReference type="GO" id="GO:0034497">
    <property type="term" value="P:protein localization to phagophore assembly site"/>
    <property type="evidence" value="ECO:0000318"/>
    <property type="project" value="GO_Central"/>
</dbReference>
<dbReference type="eggNOG" id="KOG2110">
    <property type="taxonomic scope" value="Eukaryota"/>
</dbReference>
<feature type="region of interest" description="Disordered" evidence="5">
    <location>
        <begin position="352"/>
        <end position="392"/>
    </location>
</feature>
<dbReference type="InterPro" id="IPR015943">
    <property type="entry name" value="WD40/YVTN_repeat-like_dom_sf"/>
</dbReference>
<dbReference type="Pfam" id="PF21032">
    <property type="entry name" value="PROPPIN"/>
    <property type="match status" value="1"/>
</dbReference>
<keyword evidence="3" id="KW-0677">Repeat</keyword>
<keyword evidence="7" id="KW-1185">Reference proteome</keyword>
<evidence type="ECO:0000313" key="7">
    <source>
        <dbReference type="Proteomes" id="UP000006906"/>
    </source>
</evidence>
<accession>A8I0Q7</accession>
<name>A8I0Q7_CHLRE</name>
<dbReference type="GO" id="GO:0000422">
    <property type="term" value="P:autophagy of mitochondrion"/>
    <property type="evidence" value="ECO:0000318"/>
    <property type="project" value="GO_Central"/>
</dbReference>
<dbReference type="InterPro" id="IPR048720">
    <property type="entry name" value="PROPPIN"/>
</dbReference>
<gene>
    <name evidence="6" type="ORF">CHLRE_10g457550v5</name>
</gene>
<evidence type="ECO:0000256" key="1">
    <source>
        <dbReference type="ARBA" id="ARBA00004623"/>
    </source>
</evidence>
<evidence type="ECO:0008006" key="8">
    <source>
        <dbReference type="Google" id="ProtNLM"/>
    </source>
</evidence>
<dbReference type="EMBL" id="CM008971">
    <property type="protein sequence ID" value="PNW77935.1"/>
    <property type="molecule type" value="Genomic_DNA"/>
</dbReference>
<dbReference type="InterPro" id="IPR036322">
    <property type="entry name" value="WD40_repeat_dom_sf"/>
</dbReference>
<reference evidence="6 7" key="1">
    <citation type="journal article" date="2007" name="Science">
        <title>The Chlamydomonas genome reveals the evolution of key animal and plant functions.</title>
        <authorList>
            <person name="Merchant S.S."/>
            <person name="Prochnik S.E."/>
            <person name="Vallon O."/>
            <person name="Harris E.H."/>
            <person name="Karpowicz S.J."/>
            <person name="Witman G.B."/>
            <person name="Terry A."/>
            <person name="Salamov A."/>
            <person name="Fritz-Laylin L.K."/>
            <person name="Marechal-Drouard L."/>
            <person name="Marshall W.F."/>
            <person name="Qu L.H."/>
            <person name="Nelson D.R."/>
            <person name="Sanderfoot A.A."/>
            <person name="Spalding M.H."/>
            <person name="Kapitonov V.V."/>
            <person name="Ren Q."/>
            <person name="Ferris P."/>
            <person name="Lindquist E."/>
            <person name="Shapiro H."/>
            <person name="Lucas S.M."/>
            <person name="Grimwood J."/>
            <person name="Schmutz J."/>
            <person name="Cardol P."/>
            <person name="Cerutti H."/>
            <person name="Chanfreau G."/>
            <person name="Chen C.L."/>
            <person name="Cognat V."/>
            <person name="Croft M.T."/>
            <person name="Dent R."/>
            <person name="Dutcher S."/>
            <person name="Fernandez E."/>
            <person name="Fukuzawa H."/>
            <person name="Gonzalez-Ballester D."/>
            <person name="Gonzalez-Halphen D."/>
            <person name="Hallmann A."/>
            <person name="Hanikenne M."/>
            <person name="Hippler M."/>
            <person name="Inwood W."/>
            <person name="Jabbari K."/>
            <person name="Kalanon M."/>
            <person name="Kuras R."/>
            <person name="Lefebvre P.A."/>
            <person name="Lemaire S.D."/>
            <person name="Lobanov A.V."/>
            <person name="Lohr M."/>
            <person name="Manuell A."/>
            <person name="Meier I."/>
            <person name="Mets L."/>
            <person name="Mittag M."/>
            <person name="Mittelmeier T."/>
            <person name="Moroney J.V."/>
            <person name="Moseley J."/>
            <person name="Napoli C."/>
            <person name="Nedelcu A.M."/>
            <person name="Niyogi K."/>
            <person name="Novoselov S.V."/>
            <person name="Paulsen I.T."/>
            <person name="Pazour G."/>
            <person name="Purton S."/>
            <person name="Ral J.P."/>
            <person name="Riano-Pachon D.M."/>
            <person name="Riekhof W."/>
            <person name="Rymarquis L."/>
            <person name="Schroda M."/>
            <person name="Stern D."/>
            <person name="Umen J."/>
            <person name="Willows R."/>
            <person name="Wilson N."/>
            <person name="Zimmer S.L."/>
            <person name="Allmer J."/>
            <person name="Balk J."/>
            <person name="Bisova K."/>
            <person name="Chen C.J."/>
            <person name="Elias M."/>
            <person name="Gendler K."/>
            <person name="Hauser C."/>
            <person name="Lamb M.R."/>
            <person name="Ledford H."/>
            <person name="Long J.C."/>
            <person name="Minagawa J."/>
            <person name="Page M.D."/>
            <person name="Pan J."/>
            <person name="Pootakham W."/>
            <person name="Roje S."/>
            <person name="Rose A."/>
            <person name="Stahlberg E."/>
            <person name="Terauchi A.M."/>
            <person name="Yang P."/>
            <person name="Ball S."/>
            <person name="Bowler C."/>
            <person name="Dieckmann C.L."/>
            <person name="Gladyshev V.N."/>
            <person name="Green P."/>
            <person name="Jorgensen R."/>
            <person name="Mayfield S."/>
            <person name="Mueller-Roeber B."/>
            <person name="Rajamani S."/>
            <person name="Sayre R.T."/>
            <person name="Brokstein P."/>
            <person name="Dubchak I."/>
            <person name="Goodstein D."/>
            <person name="Hornick L."/>
            <person name="Huang Y.W."/>
            <person name="Jhaveri J."/>
            <person name="Luo Y."/>
            <person name="Martinez D."/>
            <person name="Ngau W.C."/>
            <person name="Otillar B."/>
            <person name="Poliakov A."/>
            <person name="Porter A."/>
            <person name="Szajkowski L."/>
            <person name="Werner G."/>
            <person name="Zhou K."/>
            <person name="Grigoriev I.V."/>
            <person name="Rokhsar D.S."/>
            <person name="Grossman A.R."/>
        </authorList>
    </citation>
    <scope>NUCLEOTIDE SEQUENCE [LARGE SCALE GENOMIC DNA]</scope>
    <source>
        <strain evidence="7">CC-503</strain>
    </source>
</reference>
<dbReference type="OMA" id="HCQINAH"/>
<dbReference type="FunCoup" id="A8I0Q7">
    <property type="interactions" value="990"/>
</dbReference>
<dbReference type="Gene3D" id="2.130.10.10">
    <property type="entry name" value="YVTN repeat-like/Quinoprotein amine dehydrogenase"/>
    <property type="match status" value="1"/>
</dbReference>
<sequence length="455" mass="47366">MALPLQQGSKSGVLYVTFNQDCTCVAIASQQGLHVYNVDTHKLCFRHAIGAVRAVEMLFCTSLIGFVGAGEQPALTPRKLSVMNTTANRLIQELTYPTSVLAVRMNRQRLVVVTARRVHVYSMQNLTCLRVIDTEENARGCCALTCCHEPNLLALPSSATTGTVRIYDLAQEGGNVLSEAQAHQTSVTTMAWSGDGGLLATASAKGTVIRVHRLPSAARAHSFRRGTLSAAINSMAFSPPGAPLQLLAAASSHGTVHVFRLEEPDPPGVLPRPASAAAGLLTAVMRYSVGDMVEPARNVATIRLPTSVGAATVAFRQTLGDGMDGDDQEASSSVVGSPSVVGTGAFGAGSAAEAEAPEYSEFPTGEGGYAADQRAGEGSGLPGHGGGAEGGGMAECMRRARNGMPPAATYRAVVMVATLEGLLYEYSVSELLNPHGPKVNLEGEWSMLGSGSVLG</sequence>
<feature type="compositionally biased region" description="Low complexity" evidence="5">
    <location>
        <begin position="352"/>
        <end position="363"/>
    </location>
</feature>
<feature type="compositionally biased region" description="Gly residues" evidence="5">
    <location>
        <begin position="377"/>
        <end position="392"/>
    </location>
</feature>
<organism evidence="6 7">
    <name type="scientific">Chlamydomonas reinhardtii</name>
    <name type="common">Chlamydomonas smithii</name>
    <dbReference type="NCBI Taxonomy" id="3055"/>
    <lineage>
        <taxon>Eukaryota</taxon>
        <taxon>Viridiplantae</taxon>
        <taxon>Chlorophyta</taxon>
        <taxon>core chlorophytes</taxon>
        <taxon>Chlorophyceae</taxon>
        <taxon>CS clade</taxon>
        <taxon>Chlamydomonadales</taxon>
        <taxon>Chlamydomonadaceae</taxon>
        <taxon>Chlamydomonas</taxon>
    </lineage>
</organism>
<dbReference type="STRING" id="3055.A8I0Q7"/>
<dbReference type="OrthoDB" id="1667587at2759"/>
<dbReference type="SUPFAM" id="SSF50978">
    <property type="entry name" value="WD40 repeat-like"/>
    <property type="match status" value="1"/>
</dbReference>
<dbReference type="Gramene" id="PNW77935">
    <property type="protein sequence ID" value="PNW77935"/>
    <property type="gene ID" value="CHLRE_10g457550v5"/>
</dbReference>
<feature type="region of interest" description="Disordered" evidence="5">
    <location>
        <begin position="319"/>
        <end position="338"/>
    </location>
</feature>
<dbReference type="KEGG" id="cre:CHLRE_10g457550v5"/>
<dbReference type="GO" id="GO:0032266">
    <property type="term" value="F:phosphatidylinositol-3-phosphate binding"/>
    <property type="evidence" value="ECO:0000318"/>
    <property type="project" value="GO_Central"/>
</dbReference>